<gene>
    <name evidence="3" type="ORF">UFOPK3444_01659</name>
</gene>
<keyword evidence="1" id="KW-0479">Metal-binding</keyword>
<protein>
    <submittedName>
        <fullName evidence="3">Unannotated protein</fullName>
    </submittedName>
</protein>
<organism evidence="3">
    <name type="scientific">freshwater metagenome</name>
    <dbReference type="NCBI Taxonomy" id="449393"/>
    <lineage>
        <taxon>unclassified sequences</taxon>
        <taxon>metagenomes</taxon>
        <taxon>ecological metagenomes</taxon>
    </lineage>
</organism>
<dbReference type="EMBL" id="CAFBLU010000062">
    <property type="protein sequence ID" value="CAB4883339.1"/>
    <property type="molecule type" value="Genomic_DNA"/>
</dbReference>
<reference evidence="3" key="1">
    <citation type="submission" date="2020-05" db="EMBL/GenBank/DDBJ databases">
        <authorList>
            <person name="Chiriac C."/>
            <person name="Salcher M."/>
            <person name="Ghai R."/>
            <person name="Kavagutti S V."/>
        </authorList>
    </citation>
    <scope>NUCLEOTIDE SEQUENCE</scope>
</reference>
<dbReference type="PANTHER" id="PTHR35848:SF9">
    <property type="entry name" value="SLL1358 PROTEIN"/>
    <property type="match status" value="1"/>
</dbReference>
<dbReference type="Pfam" id="PF07883">
    <property type="entry name" value="Cupin_2"/>
    <property type="match status" value="1"/>
</dbReference>
<dbReference type="AlphaFoldDB" id="A0A6J7ET91"/>
<dbReference type="InterPro" id="IPR013096">
    <property type="entry name" value="Cupin_2"/>
</dbReference>
<evidence type="ECO:0000256" key="1">
    <source>
        <dbReference type="ARBA" id="ARBA00022723"/>
    </source>
</evidence>
<dbReference type="InterPro" id="IPR011051">
    <property type="entry name" value="RmlC_Cupin_sf"/>
</dbReference>
<dbReference type="InterPro" id="IPR014710">
    <property type="entry name" value="RmlC-like_jellyroll"/>
</dbReference>
<dbReference type="PANTHER" id="PTHR35848">
    <property type="entry name" value="OXALATE-BINDING PROTEIN"/>
    <property type="match status" value="1"/>
</dbReference>
<evidence type="ECO:0000313" key="3">
    <source>
        <dbReference type="EMBL" id="CAB4883339.1"/>
    </source>
</evidence>
<proteinExistence type="predicted"/>
<accession>A0A6J7ET91</accession>
<dbReference type="GO" id="GO:0046872">
    <property type="term" value="F:metal ion binding"/>
    <property type="evidence" value="ECO:0007669"/>
    <property type="project" value="UniProtKB-KW"/>
</dbReference>
<dbReference type="CDD" id="cd02208">
    <property type="entry name" value="cupin_RmlC-like"/>
    <property type="match status" value="1"/>
</dbReference>
<feature type="domain" description="Cupin type-2" evidence="2">
    <location>
        <begin position="44"/>
        <end position="113"/>
    </location>
</feature>
<dbReference type="Gene3D" id="2.60.120.10">
    <property type="entry name" value="Jelly Rolls"/>
    <property type="match status" value="1"/>
</dbReference>
<dbReference type="InterPro" id="IPR051610">
    <property type="entry name" value="GPI/OXD"/>
</dbReference>
<name>A0A6J7ET91_9ZZZZ</name>
<sequence length="146" mass="15495">MPITQTTDGNGWGATTLGALGEGPGFRKVRGEIDVKEMGVNAIVLPPRYQTGIHWHERQEEVYFVHSGTITFCFGTDAEPYETVEAPAGSFVRIDAATPRSMRNATTEEATYVIFGAQGGFVGRDGCAPDGTELGRAGGPLDATEG</sequence>
<evidence type="ECO:0000259" key="2">
    <source>
        <dbReference type="Pfam" id="PF07883"/>
    </source>
</evidence>
<dbReference type="SUPFAM" id="SSF51182">
    <property type="entry name" value="RmlC-like cupins"/>
    <property type="match status" value="1"/>
</dbReference>